<sequence length="89" mass="10069">MTQNNSDSTYHGLVVVQICNHLVWKNARELIDSDLVCFYDGDLSKVLTVEEYLKCPDNPPARSADNPFSFRSPSADVLDWVTPLEPWAL</sequence>
<organism evidence="1 2">
    <name type="scientific">Limnobacter thiooxidans</name>
    <dbReference type="NCBI Taxonomy" id="131080"/>
    <lineage>
        <taxon>Bacteria</taxon>
        <taxon>Pseudomonadati</taxon>
        <taxon>Pseudomonadota</taxon>
        <taxon>Betaproteobacteria</taxon>
        <taxon>Burkholderiales</taxon>
        <taxon>Burkholderiaceae</taxon>
        <taxon>Limnobacter</taxon>
    </lineage>
</organism>
<reference evidence="1 2" key="1">
    <citation type="submission" date="2023-10" db="EMBL/GenBank/DDBJ databases">
        <title>Complete Genome Sequence of Limnobacter thiooxidans CS-K2T, Isolated from freshwater lake sediments in Bavaria, Germany.</title>
        <authorList>
            <person name="Naruki M."/>
            <person name="Watanabe A."/>
            <person name="Warashina T."/>
            <person name="Morita T."/>
            <person name="Arakawa K."/>
        </authorList>
    </citation>
    <scope>NUCLEOTIDE SEQUENCE [LARGE SCALE GENOMIC DNA]</scope>
    <source>
        <strain evidence="1 2">CS-K2</strain>
    </source>
</reference>
<dbReference type="EMBL" id="AP028947">
    <property type="protein sequence ID" value="BET26536.1"/>
    <property type="molecule type" value="Genomic_DNA"/>
</dbReference>
<dbReference type="KEGG" id="lto:RGQ30_20370"/>
<dbReference type="AlphaFoldDB" id="A0AA86J2L7"/>
<proteinExistence type="predicted"/>
<evidence type="ECO:0000313" key="2">
    <source>
        <dbReference type="Proteomes" id="UP001329151"/>
    </source>
</evidence>
<protein>
    <submittedName>
        <fullName evidence="1">Uncharacterized protein</fullName>
    </submittedName>
</protein>
<evidence type="ECO:0000313" key="1">
    <source>
        <dbReference type="EMBL" id="BET26536.1"/>
    </source>
</evidence>
<accession>A0AA86J2L7</accession>
<gene>
    <name evidence="1" type="ORF">RGQ30_20370</name>
</gene>
<dbReference type="Proteomes" id="UP001329151">
    <property type="component" value="Chromosome"/>
</dbReference>
<keyword evidence="2" id="KW-1185">Reference proteome</keyword>
<name>A0AA86J2L7_9BURK</name>